<sequence length="215" mass="24594">MHYIRHRYFLVPAIIITIWLLQGCNGCNHTKTTPPVRDSVTTEIIKSTPKDTLKNWAEQRLIQWKGWIDSSMAGGFGTDSLERTTVDTLGSIDTTSMEVARFEQFRQFFVYSPDSSRVIDMVSYGNFLHQGTHGKVVLESGEPDTEVAIVNVQTKKRERILFTGPSTIIKQAVWVDDHTILIAGGTYDENNQLQPVIWKYDTNTKLLENWENDRL</sequence>
<proteinExistence type="predicted"/>
<dbReference type="AlphaFoldDB" id="A0A1H7K258"/>
<evidence type="ECO:0000313" key="1">
    <source>
        <dbReference type="EMBL" id="SEK80963.1"/>
    </source>
</evidence>
<evidence type="ECO:0000313" key="2">
    <source>
        <dbReference type="Proteomes" id="UP000198984"/>
    </source>
</evidence>
<dbReference type="STRING" id="573321.SAMN04488505_101929"/>
<dbReference type="Proteomes" id="UP000198984">
    <property type="component" value="Unassembled WGS sequence"/>
</dbReference>
<protein>
    <submittedName>
        <fullName evidence="1">Uncharacterized protein</fullName>
    </submittedName>
</protein>
<gene>
    <name evidence="1" type="ORF">SAMN04488505_101929</name>
</gene>
<accession>A0A1H7K258</accession>
<name>A0A1H7K258_9BACT</name>
<dbReference type="OrthoDB" id="660180at2"/>
<dbReference type="PROSITE" id="PS51257">
    <property type="entry name" value="PROKAR_LIPOPROTEIN"/>
    <property type="match status" value="1"/>
</dbReference>
<keyword evidence="2" id="KW-1185">Reference proteome</keyword>
<reference evidence="1 2" key="1">
    <citation type="submission" date="2016-10" db="EMBL/GenBank/DDBJ databases">
        <authorList>
            <person name="de Groot N.N."/>
        </authorList>
    </citation>
    <scope>NUCLEOTIDE SEQUENCE [LARGE SCALE GENOMIC DNA]</scope>
    <source>
        <strain evidence="1 2">DSM 21039</strain>
    </source>
</reference>
<organism evidence="1 2">
    <name type="scientific">Chitinophaga rupis</name>
    <dbReference type="NCBI Taxonomy" id="573321"/>
    <lineage>
        <taxon>Bacteria</taxon>
        <taxon>Pseudomonadati</taxon>
        <taxon>Bacteroidota</taxon>
        <taxon>Chitinophagia</taxon>
        <taxon>Chitinophagales</taxon>
        <taxon>Chitinophagaceae</taxon>
        <taxon>Chitinophaga</taxon>
    </lineage>
</organism>
<dbReference type="RefSeq" id="WP_089906945.1">
    <property type="nucleotide sequence ID" value="NZ_FOBB01000001.1"/>
</dbReference>
<dbReference type="InterPro" id="IPR011043">
    <property type="entry name" value="Gal_Oxase/kelch_b-propeller"/>
</dbReference>
<dbReference type="EMBL" id="FOBB01000001">
    <property type="protein sequence ID" value="SEK80963.1"/>
    <property type="molecule type" value="Genomic_DNA"/>
</dbReference>
<dbReference type="SUPFAM" id="SSF50965">
    <property type="entry name" value="Galactose oxidase, central domain"/>
    <property type="match status" value="1"/>
</dbReference>